<dbReference type="InterPro" id="IPR024072">
    <property type="entry name" value="DHFR-like_dom_sf"/>
</dbReference>
<protein>
    <submittedName>
        <fullName evidence="2">Dihydrofolate reductase family protein</fullName>
    </submittedName>
</protein>
<evidence type="ECO:0000313" key="3">
    <source>
        <dbReference type="Proteomes" id="UP001597199"/>
    </source>
</evidence>
<dbReference type="EMBL" id="JBHTOA010000015">
    <property type="protein sequence ID" value="MFD1398036.1"/>
    <property type="molecule type" value="Genomic_DNA"/>
</dbReference>
<dbReference type="Gene3D" id="3.40.430.10">
    <property type="entry name" value="Dihydrofolate Reductase, subunit A"/>
    <property type="match status" value="1"/>
</dbReference>
<reference evidence="3" key="1">
    <citation type="journal article" date="2019" name="Int. J. Syst. Evol. Microbiol.">
        <title>The Global Catalogue of Microorganisms (GCM) 10K type strain sequencing project: providing services to taxonomists for standard genome sequencing and annotation.</title>
        <authorList>
            <consortium name="The Broad Institute Genomics Platform"/>
            <consortium name="The Broad Institute Genome Sequencing Center for Infectious Disease"/>
            <person name="Wu L."/>
            <person name="Ma J."/>
        </authorList>
    </citation>
    <scope>NUCLEOTIDE SEQUENCE [LARGE SCALE GENOMIC DNA]</scope>
    <source>
        <strain evidence="3">CCM 9110</strain>
    </source>
</reference>
<dbReference type="PANTHER" id="PTHR38011">
    <property type="entry name" value="DIHYDROFOLATE REDUCTASE FAMILY PROTEIN (AFU_ORTHOLOGUE AFUA_8G06820)"/>
    <property type="match status" value="1"/>
</dbReference>
<sequence length="169" mass="18782">MRPVYFYGAISLDGYLADEHDDLAWLLSSDLAGQETYSAFERKIDTLVMGRVTYEVSRALAGTTPFYPDKQLVVLSHTHTGAPYQSGDVATVVRDLQAQPGRGIWIVGGGGLVKALLEADLIDEWWVQVVPVLLGHGKRLFEPGDYETRLKLIETTRLGELIELHLGRK</sequence>
<dbReference type="Proteomes" id="UP001597199">
    <property type="component" value="Unassembled WGS sequence"/>
</dbReference>
<evidence type="ECO:0000259" key="1">
    <source>
        <dbReference type="Pfam" id="PF01872"/>
    </source>
</evidence>
<keyword evidence="3" id="KW-1185">Reference proteome</keyword>
<dbReference type="Pfam" id="PF01872">
    <property type="entry name" value="RibD_C"/>
    <property type="match status" value="1"/>
</dbReference>
<dbReference type="InterPro" id="IPR050765">
    <property type="entry name" value="Riboflavin_Biosynth_HTPR"/>
</dbReference>
<organism evidence="2 3">
    <name type="scientific">Lacticaseibacillus suilingensis</name>
    <dbReference type="NCBI Taxonomy" id="2799577"/>
    <lineage>
        <taxon>Bacteria</taxon>
        <taxon>Bacillati</taxon>
        <taxon>Bacillota</taxon>
        <taxon>Bacilli</taxon>
        <taxon>Lactobacillales</taxon>
        <taxon>Lactobacillaceae</taxon>
        <taxon>Lacticaseibacillus</taxon>
    </lineage>
</organism>
<feature type="domain" description="Bacterial bifunctional deaminase-reductase C-terminal" evidence="1">
    <location>
        <begin position="9"/>
        <end position="160"/>
    </location>
</feature>
<proteinExistence type="predicted"/>
<name>A0ABW4BCR5_9LACO</name>
<dbReference type="RefSeq" id="WP_204118591.1">
    <property type="nucleotide sequence ID" value="NZ_BOLV01000006.1"/>
</dbReference>
<dbReference type="PANTHER" id="PTHR38011:SF11">
    <property type="entry name" value="2,5-DIAMINO-6-RIBOSYLAMINO-4(3H)-PYRIMIDINONE 5'-PHOSPHATE REDUCTASE"/>
    <property type="match status" value="1"/>
</dbReference>
<accession>A0ABW4BCR5</accession>
<evidence type="ECO:0000313" key="2">
    <source>
        <dbReference type="EMBL" id="MFD1398036.1"/>
    </source>
</evidence>
<gene>
    <name evidence="2" type="ORF">ACFQ41_01790</name>
</gene>
<comment type="caution">
    <text evidence="2">The sequence shown here is derived from an EMBL/GenBank/DDBJ whole genome shotgun (WGS) entry which is preliminary data.</text>
</comment>
<dbReference type="InterPro" id="IPR002734">
    <property type="entry name" value="RibDG_C"/>
</dbReference>
<dbReference type="SUPFAM" id="SSF53597">
    <property type="entry name" value="Dihydrofolate reductase-like"/>
    <property type="match status" value="1"/>
</dbReference>